<comment type="subunit">
    <text evidence="3">Component of the fork protection complex (FPC) consisting of TOF1 and CSM3.</text>
</comment>
<keyword evidence="6 8" id="KW-0539">Nucleus</keyword>
<evidence type="ECO:0000256" key="8">
    <source>
        <dbReference type="RuleBase" id="RU366049"/>
    </source>
</evidence>
<dbReference type="OrthoDB" id="437078at2759"/>
<dbReference type="EMBL" id="GG692396">
    <property type="protein sequence ID" value="EER34636.1"/>
    <property type="molecule type" value="Genomic_DNA"/>
</dbReference>
<dbReference type="InterPro" id="IPR012923">
    <property type="entry name" value="Csm3"/>
</dbReference>
<feature type="compositionally biased region" description="Acidic residues" evidence="9">
    <location>
        <begin position="1"/>
        <end position="12"/>
    </location>
</feature>
<keyword evidence="7 8" id="KW-0131">Cell cycle</keyword>
<keyword evidence="5" id="KW-0236">DNA replication inhibitor</keyword>
<keyword evidence="4 8" id="KW-0227">DNA damage</keyword>
<dbReference type="KEGG" id="ctp:CTRG_01497"/>
<feature type="compositionally biased region" description="Polar residues" evidence="9">
    <location>
        <begin position="20"/>
        <end position="29"/>
    </location>
</feature>
<dbReference type="GO" id="GO:0031297">
    <property type="term" value="P:replication fork processing"/>
    <property type="evidence" value="ECO:0007669"/>
    <property type="project" value="UniProtKB-UniRule"/>
</dbReference>
<dbReference type="GO" id="GO:0000076">
    <property type="term" value="P:DNA replication checkpoint signaling"/>
    <property type="evidence" value="ECO:0007669"/>
    <property type="project" value="UniProtKB-UniRule"/>
</dbReference>
<dbReference type="Pfam" id="PF07962">
    <property type="entry name" value="Swi3"/>
    <property type="match status" value="1"/>
</dbReference>
<feature type="compositionally biased region" description="Polar residues" evidence="9">
    <location>
        <begin position="300"/>
        <end position="309"/>
    </location>
</feature>
<feature type="compositionally biased region" description="Acidic residues" evidence="9">
    <location>
        <begin position="283"/>
        <end position="294"/>
    </location>
</feature>
<sequence length="334" mass="37481">MSSILEEIEEGIDVSRISEEPTSQRSQPNDPAAPQENGEEDILGLDKPIKLRTRAKIARMDNARIFSPNGLPYIVKNHGKLIRTIQKNDKKFYSNPRNSISKTQKFEHEFDNLSSVLQFYQLWCHGLFPKANFKDCIHLVRSLNGKSAQLRLYRRELINAELHKLKVAKGIIVEDANNPEDQEQQQQADADDNDDWGIMHTQAITADDNNTNGPTQNTGSGLESLFVDSNSTEDLTPLSEPSLFVDSNSTEDLTPRQDIESAANNTSTTIEASSKPPASNNDNESDDPFSDDDMSMLQVEPSSIDMNNVQEDELMEGGQEDDDLELELMRQNDP</sequence>
<evidence type="ECO:0000256" key="5">
    <source>
        <dbReference type="ARBA" id="ARBA00022880"/>
    </source>
</evidence>
<dbReference type="GO" id="GO:0006974">
    <property type="term" value="P:DNA damage response"/>
    <property type="evidence" value="ECO:0007669"/>
    <property type="project" value="UniProtKB-KW"/>
</dbReference>
<keyword evidence="12" id="KW-1185">Reference proteome</keyword>
<evidence type="ECO:0000256" key="3">
    <source>
        <dbReference type="ARBA" id="ARBA00011217"/>
    </source>
</evidence>
<dbReference type="eggNOG" id="KOG3004">
    <property type="taxonomic scope" value="Eukaryota"/>
</dbReference>
<dbReference type="GeneID" id="8301385"/>
<dbReference type="RefSeq" id="XP_002547191.1">
    <property type="nucleotide sequence ID" value="XM_002547145.1"/>
</dbReference>
<feature type="region of interest" description="Disordered" evidence="9">
    <location>
        <begin position="1"/>
        <end position="45"/>
    </location>
</feature>
<dbReference type="VEuPathDB" id="FungiDB:CTRG_01497"/>
<protein>
    <recommendedName>
        <fullName evidence="8">Chromosome segregation in meiosis protein</fullName>
    </recommendedName>
</protein>
<dbReference type="GO" id="GO:0031298">
    <property type="term" value="C:replication fork protection complex"/>
    <property type="evidence" value="ECO:0007669"/>
    <property type="project" value="TreeGrafter"/>
</dbReference>
<dbReference type="InterPro" id="IPR040038">
    <property type="entry name" value="TIPIN/Csm3/Swi3"/>
</dbReference>
<accession>C5M6L6</accession>
<evidence type="ECO:0000256" key="9">
    <source>
        <dbReference type="SAM" id="MobiDB-lite"/>
    </source>
</evidence>
<evidence type="ECO:0000256" key="7">
    <source>
        <dbReference type="ARBA" id="ARBA00023306"/>
    </source>
</evidence>
<evidence type="ECO:0000256" key="2">
    <source>
        <dbReference type="ARBA" id="ARBA00006075"/>
    </source>
</evidence>
<dbReference type="AlphaFoldDB" id="C5M6L6"/>
<gene>
    <name evidence="11" type="ORF">CTRG_01497</name>
</gene>
<comment type="subcellular location">
    <subcellularLocation>
        <location evidence="1 8">Nucleus</location>
    </subcellularLocation>
</comment>
<evidence type="ECO:0000256" key="4">
    <source>
        <dbReference type="ARBA" id="ARBA00022763"/>
    </source>
</evidence>
<evidence type="ECO:0000259" key="10">
    <source>
        <dbReference type="Pfam" id="PF07962"/>
    </source>
</evidence>
<evidence type="ECO:0000313" key="11">
    <source>
        <dbReference type="EMBL" id="EER34636.1"/>
    </source>
</evidence>
<proteinExistence type="inferred from homology"/>
<evidence type="ECO:0000313" key="12">
    <source>
        <dbReference type="Proteomes" id="UP000002037"/>
    </source>
</evidence>
<feature type="compositionally biased region" description="Acidic residues" evidence="9">
    <location>
        <begin position="310"/>
        <end position="326"/>
    </location>
</feature>
<dbReference type="GO" id="GO:0043111">
    <property type="term" value="P:replication fork arrest"/>
    <property type="evidence" value="ECO:0007669"/>
    <property type="project" value="TreeGrafter"/>
</dbReference>
<feature type="domain" description="Chromosome segregation in meiosis protein 3" evidence="10">
    <location>
        <begin position="60"/>
        <end position="161"/>
    </location>
</feature>
<feature type="compositionally biased region" description="Polar residues" evidence="9">
    <location>
        <begin position="262"/>
        <end position="278"/>
    </location>
</feature>
<name>C5M6L6_CANTT</name>
<dbReference type="PANTHER" id="PTHR13220:SF11">
    <property type="entry name" value="TIMELESS-INTERACTING PROTEIN"/>
    <property type="match status" value="1"/>
</dbReference>
<evidence type="ECO:0000256" key="1">
    <source>
        <dbReference type="ARBA" id="ARBA00004123"/>
    </source>
</evidence>
<dbReference type="STRING" id="294747.C5M6L6"/>
<feature type="region of interest" description="Disordered" evidence="9">
    <location>
        <begin position="203"/>
        <end position="334"/>
    </location>
</feature>
<feature type="compositionally biased region" description="Polar residues" evidence="9">
    <location>
        <begin position="203"/>
        <end position="234"/>
    </location>
</feature>
<dbReference type="PANTHER" id="PTHR13220">
    <property type="entry name" value="TIMELESS INTERACTING-RELATED"/>
    <property type="match status" value="1"/>
</dbReference>
<comment type="similarity">
    <text evidence="2 8">Belongs to the CSM3 family.</text>
</comment>
<dbReference type="HOGENOM" id="CLU_068092_0_0_1"/>
<reference evidence="11 12" key="1">
    <citation type="journal article" date="2009" name="Nature">
        <title>Evolution of pathogenicity and sexual reproduction in eight Candida genomes.</title>
        <authorList>
            <person name="Butler G."/>
            <person name="Rasmussen M.D."/>
            <person name="Lin M.F."/>
            <person name="Santos M.A."/>
            <person name="Sakthikumar S."/>
            <person name="Munro C.A."/>
            <person name="Rheinbay E."/>
            <person name="Grabherr M."/>
            <person name="Forche A."/>
            <person name="Reedy J.L."/>
            <person name="Agrafioti I."/>
            <person name="Arnaud M.B."/>
            <person name="Bates S."/>
            <person name="Brown A.J."/>
            <person name="Brunke S."/>
            <person name="Costanzo M.C."/>
            <person name="Fitzpatrick D.A."/>
            <person name="de Groot P.W."/>
            <person name="Harris D."/>
            <person name="Hoyer L.L."/>
            <person name="Hube B."/>
            <person name="Klis F.M."/>
            <person name="Kodira C."/>
            <person name="Lennard N."/>
            <person name="Logue M.E."/>
            <person name="Martin R."/>
            <person name="Neiman A.M."/>
            <person name="Nikolaou E."/>
            <person name="Quail M.A."/>
            <person name="Quinn J."/>
            <person name="Santos M.C."/>
            <person name="Schmitzberger F.F."/>
            <person name="Sherlock G."/>
            <person name="Shah P."/>
            <person name="Silverstein K.A."/>
            <person name="Skrzypek M.S."/>
            <person name="Soll D."/>
            <person name="Staggs R."/>
            <person name="Stansfield I."/>
            <person name="Stumpf M.P."/>
            <person name="Sudbery P.E."/>
            <person name="Srikantha T."/>
            <person name="Zeng Q."/>
            <person name="Berman J."/>
            <person name="Berriman M."/>
            <person name="Heitman J."/>
            <person name="Gow N.A."/>
            <person name="Lorenz M.C."/>
            <person name="Birren B.W."/>
            <person name="Kellis M."/>
            <person name="Cuomo C.A."/>
        </authorList>
    </citation>
    <scope>NUCLEOTIDE SEQUENCE [LARGE SCALE GENOMIC DNA]</scope>
    <source>
        <strain evidence="12">ATCC MYA-3404 / T1</strain>
    </source>
</reference>
<evidence type="ECO:0000256" key="6">
    <source>
        <dbReference type="ARBA" id="ARBA00023242"/>
    </source>
</evidence>
<organism evidence="11 12">
    <name type="scientific">Candida tropicalis (strain ATCC MYA-3404 / T1)</name>
    <name type="common">Yeast</name>
    <dbReference type="NCBI Taxonomy" id="294747"/>
    <lineage>
        <taxon>Eukaryota</taxon>
        <taxon>Fungi</taxon>
        <taxon>Dikarya</taxon>
        <taxon>Ascomycota</taxon>
        <taxon>Saccharomycotina</taxon>
        <taxon>Pichiomycetes</taxon>
        <taxon>Debaryomycetaceae</taxon>
        <taxon>Candida/Lodderomyces clade</taxon>
        <taxon>Candida</taxon>
    </lineage>
</organism>
<comment type="function">
    <text evidence="8">Plays an important role in the control of DNA replication and the maintenance of replication fork stability.</text>
</comment>
<dbReference type="Proteomes" id="UP000002037">
    <property type="component" value="Unassembled WGS sequence"/>
</dbReference>
<dbReference type="GO" id="GO:0003677">
    <property type="term" value="F:DNA binding"/>
    <property type="evidence" value="ECO:0007669"/>
    <property type="project" value="TreeGrafter"/>
</dbReference>